<dbReference type="RefSeq" id="WP_014910022.1">
    <property type="nucleotide sequence ID" value="NZ_JAYMRS010000012.1"/>
</dbReference>
<dbReference type="InterPro" id="IPR036689">
    <property type="entry name" value="ESAT-6-like_sf"/>
</dbReference>
<keyword evidence="2" id="KW-1185">Reference proteome</keyword>
<reference evidence="1 2" key="1">
    <citation type="submission" date="2024-01" db="EMBL/GenBank/DDBJ databases">
        <title>Genome mining of biosynthetic gene clusters to explore secondary metabolites of Streptomyces sp.</title>
        <authorList>
            <person name="Baig A."/>
            <person name="Ajitkumar Shintre N."/>
            <person name="Kumar H."/>
            <person name="Anbarasu A."/>
            <person name="Ramaiah S."/>
        </authorList>
    </citation>
    <scope>NUCLEOTIDE SEQUENCE [LARGE SCALE GENOMIC DNA]</scope>
    <source>
        <strain evidence="1 2">A01</strain>
    </source>
</reference>
<accession>A0ABV5E176</accession>
<protein>
    <recommendedName>
        <fullName evidence="3">WXG100 family type VII secretion target</fullName>
    </recommendedName>
</protein>
<dbReference type="SUPFAM" id="SSF140453">
    <property type="entry name" value="EsxAB dimer-like"/>
    <property type="match status" value="1"/>
</dbReference>
<dbReference type="EMBL" id="JAYMRS010000012">
    <property type="protein sequence ID" value="MFB8770588.1"/>
    <property type="molecule type" value="Genomic_DNA"/>
</dbReference>
<comment type="caution">
    <text evidence="1">The sequence shown here is derived from an EMBL/GenBank/DDBJ whole genome shotgun (WGS) entry which is preliminary data.</text>
</comment>
<sequence length="98" mass="10793">MPYDAHYSNTPALQDVSADLSNIRNRFDGIMEALEATAVQTFGVWDGAGEQPARSNNTEFNTEFGTVQAAFEALIGTNDEVTAQMVSMHSRLNKTFEM</sequence>
<dbReference type="Proteomes" id="UP001585053">
    <property type="component" value="Unassembled WGS sequence"/>
</dbReference>
<evidence type="ECO:0008006" key="3">
    <source>
        <dbReference type="Google" id="ProtNLM"/>
    </source>
</evidence>
<name>A0ABV5E176_9ACTN</name>
<proteinExistence type="predicted"/>
<evidence type="ECO:0000313" key="1">
    <source>
        <dbReference type="EMBL" id="MFB8770588.1"/>
    </source>
</evidence>
<organism evidence="1 2">
    <name type="scientific">Nocardiopsis alba</name>
    <dbReference type="NCBI Taxonomy" id="53437"/>
    <lineage>
        <taxon>Bacteria</taxon>
        <taxon>Bacillati</taxon>
        <taxon>Actinomycetota</taxon>
        <taxon>Actinomycetes</taxon>
        <taxon>Streptosporangiales</taxon>
        <taxon>Nocardiopsidaceae</taxon>
        <taxon>Nocardiopsis</taxon>
    </lineage>
</organism>
<gene>
    <name evidence="1" type="ORF">VSQ78_23045</name>
</gene>
<dbReference type="Gene3D" id="1.10.287.1060">
    <property type="entry name" value="ESAT-6-like"/>
    <property type="match status" value="1"/>
</dbReference>
<evidence type="ECO:0000313" key="2">
    <source>
        <dbReference type="Proteomes" id="UP001585053"/>
    </source>
</evidence>